<name>A0A6G4W750_9HYPH</name>
<dbReference type="RefSeq" id="WP_165023915.1">
    <property type="nucleotide sequence ID" value="NZ_JAAKZF010000003.1"/>
</dbReference>
<reference evidence="1 2" key="1">
    <citation type="submission" date="2020-02" db="EMBL/GenBank/DDBJ databases">
        <title>Genome sequence of strain CCNWXJ40-4.</title>
        <authorList>
            <person name="Gao J."/>
            <person name="Sun J."/>
        </authorList>
    </citation>
    <scope>NUCLEOTIDE SEQUENCE [LARGE SCALE GENOMIC DNA]</scope>
    <source>
        <strain evidence="1 2">CCNWXJ 40-4</strain>
    </source>
</reference>
<gene>
    <name evidence="1" type="ORF">G6N73_04410</name>
</gene>
<protein>
    <submittedName>
        <fullName evidence="1">Uncharacterized protein</fullName>
    </submittedName>
</protein>
<proteinExistence type="predicted"/>
<comment type="caution">
    <text evidence="1">The sequence shown here is derived from an EMBL/GenBank/DDBJ whole genome shotgun (WGS) entry which is preliminary data.</text>
</comment>
<accession>A0A6G4W750</accession>
<evidence type="ECO:0000313" key="2">
    <source>
        <dbReference type="Proteomes" id="UP001642900"/>
    </source>
</evidence>
<dbReference type="AlphaFoldDB" id="A0A6G4W750"/>
<dbReference type="EMBL" id="JAAKZF010000003">
    <property type="protein sequence ID" value="NGO50429.1"/>
    <property type="molecule type" value="Genomic_DNA"/>
</dbReference>
<dbReference type="Proteomes" id="UP001642900">
    <property type="component" value="Unassembled WGS sequence"/>
</dbReference>
<keyword evidence="2" id="KW-1185">Reference proteome</keyword>
<organism evidence="1 2">
    <name type="scientific">Allomesorhizobium camelthorni</name>
    <dbReference type="NCBI Taxonomy" id="475069"/>
    <lineage>
        <taxon>Bacteria</taxon>
        <taxon>Pseudomonadati</taxon>
        <taxon>Pseudomonadota</taxon>
        <taxon>Alphaproteobacteria</taxon>
        <taxon>Hyphomicrobiales</taxon>
        <taxon>Phyllobacteriaceae</taxon>
        <taxon>Allomesorhizobium</taxon>
    </lineage>
</organism>
<sequence length="200" mass="22112">MARIQATSESFRIATQNTIEATQKLLVRVAKREHARVMATDPLPASFTRFVDGRQGAPEEAAKANGVIIYQYPRLDVVAQFAMETLFDLSPVLSGEYRIRHTLFLNGVAVANLAGWNPGDEVSISNLVPYSRKIEIGKMTMRVPGSSRVYQQARRIIMARYGNVAGIEFTYRGIASGAVIAGRAGNKADLRFPVLVIRER</sequence>
<evidence type="ECO:0000313" key="1">
    <source>
        <dbReference type="EMBL" id="NGO50429.1"/>
    </source>
</evidence>